<dbReference type="Proteomes" id="UP000683360">
    <property type="component" value="Unassembled WGS sequence"/>
</dbReference>
<evidence type="ECO:0000313" key="2">
    <source>
        <dbReference type="Proteomes" id="UP000683360"/>
    </source>
</evidence>
<accession>A0A8S3PXW9</accession>
<reference evidence="1" key="1">
    <citation type="submission" date="2021-03" db="EMBL/GenBank/DDBJ databases">
        <authorList>
            <person name="Bekaert M."/>
        </authorList>
    </citation>
    <scope>NUCLEOTIDE SEQUENCE</scope>
</reference>
<sequence length="332" mass="39014">MKDSDSDIEMEKLKLVKCIVRKFGFDQFDLHAACQHACDSKMFKIVEWFLQNADITLMVSTIWNRIGDKEEFKMDKIVNTAYERKCFELLMWIHCNPIKSIDGMELIVLALADDNRDKKYNNAKWNVLTMIDQSLVWIFCWKSIDHESLDISRIVSTVCQEKEISNNVMTWILLNLPFDKISINAVLIKCCQQKKINHVMYILHKVENDQLDIKEAFVEACRAAPVYMYFKESNISDYIMIVDYLFQMLHDKESSLFLIRNELLFIKSFDLILYFLRTGYCRNIDMNNLLKESGKHGHILLVRWILENIKPAEIDIKAALIEVCNGKKLLDI</sequence>
<protein>
    <submittedName>
        <fullName evidence="1">Uncharacterized protein</fullName>
    </submittedName>
</protein>
<comment type="caution">
    <text evidence="1">The sequence shown here is derived from an EMBL/GenBank/DDBJ whole genome shotgun (WGS) entry which is preliminary data.</text>
</comment>
<dbReference type="EMBL" id="CAJPWZ010000276">
    <property type="protein sequence ID" value="CAG2188864.1"/>
    <property type="molecule type" value="Genomic_DNA"/>
</dbReference>
<name>A0A8S3PXW9_MYTED</name>
<organism evidence="1 2">
    <name type="scientific">Mytilus edulis</name>
    <name type="common">Blue mussel</name>
    <dbReference type="NCBI Taxonomy" id="6550"/>
    <lineage>
        <taxon>Eukaryota</taxon>
        <taxon>Metazoa</taxon>
        <taxon>Spiralia</taxon>
        <taxon>Lophotrochozoa</taxon>
        <taxon>Mollusca</taxon>
        <taxon>Bivalvia</taxon>
        <taxon>Autobranchia</taxon>
        <taxon>Pteriomorphia</taxon>
        <taxon>Mytilida</taxon>
        <taxon>Mytiloidea</taxon>
        <taxon>Mytilidae</taxon>
        <taxon>Mytilinae</taxon>
        <taxon>Mytilus</taxon>
    </lineage>
</organism>
<dbReference type="OrthoDB" id="10459939at2759"/>
<evidence type="ECO:0000313" key="1">
    <source>
        <dbReference type="EMBL" id="CAG2188864.1"/>
    </source>
</evidence>
<dbReference type="AlphaFoldDB" id="A0A8S3PXW9"/>
<keyword evidence="2" id="KW-1185">Reference proteome</keyword>
<gene>
    <name evidence="1" type="ORF">MEDL_4259</name>
</gene>
<proteinExistence type="predicted"/>